<comment type="caution">
    <text evidence="8">The sequence shown here is derived from an EMBL/GenBank/DDBJ whole genome shotgun (WGS) entry which is preliminary data.</text>
</comment>
<comment type="cofactor">
    <cofactor evidence="1">
        <name>pyridoxal 5'-phosphate</name>
        <dbReference type="ChEBI" id="CHEBI:597326"/>
    </cofactor>
</comment>
<evidence type="ECO:0000259" key="7">
    <source>
        <dbReference type="Pfam" id="PF00155"/>
    </source>
</evidence>
<dbReference type="InterPro" id="IPR051926">
    <property type="entry name" value="Ala_Aminotransferase"/>
</dbReference>
<accession>A0ABV5ZB66</accession>
<feature type="domain" description="Aminotransferase class I/classII large" evidence="7">
    <location>
        <begin position="35"/>
        <end position="395"/>
    </location>
</feature>
<sequence>MPVIRKSHKLINVCYDIRGPVMQEAKRLEDEGQRIIKLNIGNPAPFGFDAPEEIITDVIHNLPNSQGYCESKGLYSARKAVMQSCQQKQIPGVGIEDIYLGNGVSELIVMAMQALLNDNDEMLIPAPDYPLWTAAVTLSGGHAVHYRCDESNNWEPDLEDIERKISPRTRGIVVINPNNPTGALYSKDTLLGITELARKHDLILFADEIYDRILFDEAEHTPLASLSEDVFCLTFNGLSKTYRAAGFRSGWMVLTGPKHKARDYIEGLDMLASMRLCANVPAQHAIQTALGGYQSINDLIIPGGRLREQRDIAYEKLNAIPGVSCTKPQGALYLFPRLDPERYPIRNDEKMALDLLQQEKVLIVQGSGFNMPDTQHFRLVFLPHREVLEEAIDRIARFLQTYEQ</sequence>
<dbReference type="Gene3D" id="3.40.640.10">
    <property type="entry name" value="Type I PLP-dependent aspartate aminotransferase-like (Major domain)"/>
    <property type="match status" value="1"/>
</dbReference>
<evidence type="ECO:0000256" key="1">
    <source>
        <dbReference type="ARBA" id="ARBA00001933"/>
    </source>
</evidence>
<keyword evidence="5" id="KW-0663">Pyridoxal phosphate</keyword>
<dbReference type="EMBL" id="JBHLZN010000001">
    <property type="protein sequence ID" value="MFB9885451.1"/>
    <property type="molecule type" value="Genomic_DNA"/>
</dbReference>
<reference evidence="8 9" key="1">
    <citation type="submission" date="2024-09" db="EMBL/GenBank/DDBJ databases">
        <authorList>
            <person name="Sun Q."/>
            <person name="Mori K."/>
        </authorList>
    </citation>
    <scope>NUCLEOTIDE SEQUENCE [LARGE SCALE GENOMIC DNA]</scope>
    <source>
        <strain evidence="8 9">ATCC 51285</strain>
    </source>
</reference>
<protein>
    <recommendedName>
        <fullName evidence="6">alanine transaminase</fullName>
        <ecNumber evidence="6">2.6.1.2</ecNumber>
    </recommendedName>
</protein>
<organism evidence="8 9">
    <name type="scientific">Balneatrix alpica</name>
    <dbReference type="NCBI Taxonomy" id="75684"/>
    <lineage>
        <taxon>Bacteria</taxon>
        <taxon>Pseudomonadati</taxon>
        <taxon>Pseudomonadota</taxon>
        <taxon>Gammaproteobacteria</taxon>
        <taxon>Oceanospirillales</taxon>
        <taxon>Balneatrichaceae</taxon>
        <taxon>Balneatrix</taxon>
    </lineage>
</organism>
<dbReference type="PANTHER" id="PTHR43488:SF2">
    <property type="entry name" value="GLUTAMATE-PYRUVATE AMINOTRANSFERASE ALAA"/>
    <property type="match status" value="1"/>
</dbReference>
<evidence type="ECO:0000256" key="5">
    <source>
        <dbReference type="ARBA" id="ARBA00022898"/>
    </source>
</evidence>
<dbReference type="EC" id="2.6.1.2" evidence="6"/>
<keyword evidence="3 8" id="KW-0032">Aminotransferase</keyword>
<dbReference type="InterPro" id="IPR004839">
    <property type="entry name" value="Aminotransferase_I/II_large"/>
</dbReference>
<proteinExistence type="inferred from homology"/>
<dbReference type="GO" id="GO:0008483">
    <property type="term" value="F:transaminase activity"/>
    <property type="evidence" value="ECO:0007669"/>
    <property type="project" value="UniProtKB-KW"/>
</dbReference>
<name>A0ABV5ZB66_9GAMM</name>
<dbReference type="PANTHER" id="PTHR43488">
    <property type="entry name" value="GLUTAMATE-PYRUVATE AMINOTRANSFERASE ALAA"/>
    <property type="match status" value="1"/>
</dbReference>
<evidence type="ECO:0000256" key="2">
    <source>
        <dbReference type="ARBA" id="ARBA00007441"/>
    </source>
</evidence>
<dbReference type="SUPFAM" id="SSF53383">
    <property type="entry name" value="PLP-dependent transferases"/>
    <property type="match status" value="1"/>
</dbReference>
<evidence type="ECO:0000313" key="8">
    <source>
        <dbReference type="EMBL" id="MFB9885451.1"/>
    </source>
</evidence>
<dbReference type="Proteomes" id="UP001589628">
    <property type="component" value="Unassembled WGS sequence"/>
</dbReference>
<evidence type="ECO:0000256" key="6">
    <source>
        <dbReference type="ARBA" id="ARBA00026106"/>
    </source>
</evidence>
<dbReference type="RefSeq" id="WP_027313555.1">
    <property type="nucleotide sequence ID" value="NZ_JAUESS010000018.1"/>
</dbReference>
<evidence type="ECO:0000313" key="9">
    <source>
        <dbReference type="Proteomes" id="UP001589628"/>
    </source>
</evidence>
<evidence type="ECO:0000256" key="4">
    <source>
        <dbReference type="ARBA" id="ARBA00022679"/>
    </source>
</evidence>
<dbReference type="InterPro" id="IPR015424">
    <property type="entry name" value="PyrdxlP-dep_Trfase"/>
</dbReference>
<dbReference type="CDD" id="cd00609">
    <property type="entry name" value="AAT_like"/>
    <property type="match status" value="1"/>
</dbReference>
<keyword evidence="4 8" id="KW-0808">Transferase</keyword>
<comment type="similarity">
    <text evidence="2">Belongs to the class-I pyridoxal-phosphate-dependent aminotransferase family.</text>
</comment>
<evidence type="ECO:0000256" key="3">
    <source>
        <dbReference type="ARBA" id="ARBA00022576"/>
    </source>
</evidence>
<dbReference type="InterPro" id="IPR015421">
    <property type="entry name" value="PyrdxlP-dep_Trfase_major"/>
</dbReference>
<dbReference type="InterPro" id="IPR015422">
    <property type="entry name" value="PyrdxlP-dep_Trfase_small"/>
</dbReference>
<keyword evidence="9" id="KW-1185">Reference proteome</keyword>
<dbReference type="Gene3D" id="3.90.1150.10">
    <property type="entry name" value="Aspartate Aminotransferase, domain 1"/>
    <property type="match status" value="1"/>
</dbReference>
<gene>
    <name evidence="8" type="ORF">ACFFLH_03390</name>
</gene>
<dbReference type="Pfam" id="PF00155">
    <property type="entry name" value="Aminotran_1_2"/>
    <property type="match status" value="1"/>
</dbReference>